<dbReference type="GO" id="GO:0016020">
    <property type="term" value="C:membrane"/>
    <property type="evidence" value="ECO:0007669"/>
    <property type="project" value="UniProtKB-SubCell"/>
</dbReference>
<evidence type="ECO:0000313" key="6">
    <source>
        <dbReference type="EMBL" id="AEE53087.1"/>
    </source>
</evidence>
<name>F4L627_HALH1</name>
<sequence>MINFTTACQIIVAFSVAYVWIFRFHNVILEFKQFGLSDVTRSAVGATKIALATLLIAGIWYPSLVLIPSLLMGLMMVAAQFFHFKISNPWVKHLPSLILLLLCIFIALASSNILKL</sequence>
<gene>
    <name evidence="6" type="ordered locus">Halhy_5262</name>
</gene>
<keyword evidence="3 5" id="KW-1133">Transmembrane helix</keyword>
<keyword evidence="7" id="KW-1185">Reference proteome</keyword>
<dbReference type="RefSeq" id="WP_013767622.1">
    <property type="nucleotide sequence ID" value="NC_015510.1"/>
</dbReference>
<dbReference type="OrthoDB" id="797173at2"/>
<reference evidence="6 7" key="1">
    <citation type="journal article" date="2011" name="Stand. Genomic Sci.">
        <title>Complete genome sequence of Haliscomenobacter hydrossis type strain (O).</title>
        <authorList>
            <consortium name="US DOE Joint Genome Institute (JGI-PGF)"/>
            <person name="Daligault H."/>
            <person name="Lapidus A."/>
            <person name="Zeytun A."/>
            <person name="Nolan M."/>
            <person name="Lucas S."/>
            <person name="Del Rio T.G."/>
            <person name="Tice H."/>
            <person name="Cheng J.F."/>
            <person name="Tapia R."/>
            <person name="Han C."/>
            <person name="Goodwin L."/>
            <person name="Pitluck S."/>
            <person name="Liolios K."/>
            <person name="Pagani I."/>
            <person name="Ivanova N."/>
            <person name="Huntemann M."/>
            <person name="Mavromatis K."/>
            <person name="Mikhailova N."/>
            <person name="Pati A."/>
            <person name="Chen A."/>
            <person name="Palaniappan K."/>
            <person name="Land M."/>
            <person name="Hauser L."/>
            <person name="Brambilla E.M."/>
            <person name="Rohde M."/>
            <person name="Verbarg S."/>
            <person name="Goker M."/>
            <person name="Bristow J."/>
            <person name="Eisen J.A."/>
            <person name="Markowitz V."/>
            <person name="Hugenholtz P."/>
            <person name="Kyrpides N.C."/>
            <person name="Klenk H.P."/>
            <person name="Woyke T."/>
        </authorList>
    </citation>
    <scope>NUCLEOTIDE SEQUENCE [LARGE SCALE GENOMIC DNA]</scope>
    <source>
        <strain evidence="7">ATCC 27775 / DSM 1100 / LMG 10767 / O</strain>
    </source>
</reference>
<dbReference type="Proteomes" id="UP000008461">
    <property type="component" value="Chromosome"/>
</dbReference>
<accession>F4L627</accession>
<protein>
    <recommendedName>
        <fullName evidence="8">DoxX family protein</fullName>
    </recommendedName>
</protein>
<evidence type="ECO:0000256" key="4">
    <source>
        <dbReference type="ARBA" id="ARBA00023136"/>
    </source>
</evidence>
<evidence type="ECO:0000256" key="5">
    <source>
        <dbReference type="SAM" id="Phobius"/>
    </source>
</evidence>
<comment type="subcellular location">
    <subcellularLocation>
        <location evidence="1">Membrane</location>
        <topology evidence="1">Multi-pass membrane protein</topology>
    </subcellularLocation>
</comment>
<dbReference type="HOGENOM" id="CLU_161205_0_0_10"/>
<organism evidence="6 7">
    <name type="scientific">Haliscomenobacter hydrossis (strain ATCC 27775 / DSM 1100 / LMG 10767 / O)</name>
    <dbReference type="NCBI Taxonomy" id="760192"/>
    <lineage>
        <taxon>Bacteria</taxon>
        <taxon>Pseudomonadati</taxon>
        <taxon>Bacteroidota</taxon>
        <taxon>Saprospiria</taxon>
        <taxon>Saprospirales</taxon>
        <taxon>Haliscomenobacteraceae</taxon>
        <taxon>Haliscomenobacter</taxon>
    </lineage>
</organism>
<dbReference type="eggNOG" id="ENOG5032T0R">
    <property type="taxonomic scope" value="Bacteria"/>
</dbReference>
<evidence type="ECO:0000256" key="3">
    <source>
        <dbReference type="ARBA" id="ARBA00022989"/>
    </source>
</evidence>
<dbReference type="InterPro" id="IPR032808">
    <property type="entry name" value="DoxX"/>
</dbReference>
<proteinExistence type="predicted"/>
<evidence type="ECO:0008006" key="8">
    <source>
        <dbReference type="Google" id="ProtNLM"/>
    </source>
</evidence>
<reference key="2">
    <citation type="submission" date="2011-04" db="EMBL/GenBank/DDBJ databases">
        <title>Complete sequence of chromosome of Haliscomenobacter hydrossis DSM 1100.</title>
        <authorList>
            <consortium name="US DOE Joint Genome Institute (JGI-PGF)"/>
            <person name="Lucas S."/>
            <person name="Han J."/>
            <person name="Lapidus A."/>
            <person name="Bruce D."/>
            <person name="Goodwin L."/>
            <person name="Pitluck S."/>
            <person name="Peters L."/>
            <person name="Kyrpides N."/>
            <person name="Mavromatis K."/>
            <person name="Ivanova N."/>
            <person name="Ovchinnikova G."/>
            <person name="Pagani I."/>
            <person name="Daligault H."/>
            <person name="Detter J.C."/>
            <person name="Han C."/>
            <person name="Land M."/>
            <person name="Hauser L."/>
            <person name="Markowitz V."/>
            <person name="Cheng J.-F."/>
            <person name="Hugenholtz P."/>
            <person name="Woyke T."/>
            <person name="Wu D."/>
            <person name="Verbarg S."/>
            <person name="Frueling A."/>
            <person name="Brambilla E."/>
            <person name="Klenk H.-P."/>
            <person name="Eisen J.A."/>
        </authorList>
    </citation>
    <scope>NUCLEOTIDE SEQUENCE</scope>
    <source>
        <strain>DSM 1100</strain>
    </source>
</reference>
<evidence type="ECO:0000256" key="2">
    <source>
        <dbReference type="ARBA" id="ARBA00022692"/>
    </source>
</evidence>
<dbReference type="STRING" id="760192.Halhy_5262"/>
<evidence type="ECO:0000256" key="1">
    <source>
        <dbReference type="ARBA" id="ARBA00004141"/>
    </source>
</evidence>
<dbReference type="EMBL" id="CP002691">
    <property type="protein sequence ID" value="AEE53087.1"/>
    <property type="molecule type" value="Genomic_DNA"/>
</dbReference>
<feature type="transmembrane region" description="Helical" evidence="5">
    <location>
        <begin position="49"/>
        <end position="82"/>
    </location>
</feature>
<dbReference type="Pfam" id="PF13564">
    <property type="entry name" value="DoxX_2"/>
    <property type="match status" value="1"/>
</dbReference>
<feature type="transmembrane region" description="Helical" evidence="5">
    <location>
        <begin position="7"/>
        <end position="29"/>
    </location>
</feature>
<dbReference type="AlphaFoldDB" id="F4L627"/>
<evidence type="ECO:0000313" key="7">
    <source>
        <dbReference type="Proteomes" id="UP000008461"/>
    </source>
</evidence>
<keyword evidence="4 5" id="KW-0472">Membrane</keyword>
<keyword evidence="2 5" id="KW-0812">Transmembrane</keyword>
<dbReference type="KEGG" id="hhy:Halhy_5262"/>
<feature type="transmembrane region" description="Helical" evidence="5">
    <location>
        <begin position="94"/>
        <end position="114"/>
    </location>
</feature>